<dbReference type="SMART" id="SM00642">
    <property type="entry name" value="Aamy"/>
    <property type="match status" value="1"/>
</dbReference>
<name>A0A517YIS6_9BACT</name>
<dbReference type="InterPro" id="IPR006047">
    <property type="entry name" value="GH13_cat_dom"/>
</dbReference>
<dbReference type="Gene3D" id="3.30.750.90">
    <property type="match status" value="1"/>
</dbReference>
<gene>
    <name evidence="2" type="primary">treY</name>
    <name evidence="2" type="ORF">ETAA8_52450</name>
</gene>
<dbReference type="EMBL" id="CP036274">
    <property type="protein sequence ID" value="QDU30126.1"/>
    <property type="molecule type" value="Genomic_DNA"/>
</dbReference>
<dbReference type="AlphaFoldDB" id="A0A517YIS6"/>
<sequence>MTSLPAAEQTLSPNSELLEETPSARLIASLDSSHLASESLLQKEPHMSLAAAGDTEGLLAAEWMAVAERQAQQQVQPAATYRLQLHHKFRFTDATAIIPYLQRLGVSHCYASPYLKAVTGSEHGYDIVDHGQLNPEIGSEQDFDAFVAALRQSGMGHILDFVPNHMGVASNDNLWWQDVLENGPSSQFAIYFDIDWSPLKSELANKVLLPVLGDQFGRVLENQQLQLEYADGSFLLRYYERSFPIAPRTYSLILGHRLEELTTALGAENPAALEYQSILTAINHLPPRETTDPAQRAERDREKEIIKRRLRTVADQEPTILNFIQKNVQQFNGEAGNPQSFDRLEQLLEDQAYRLSHWRVASDEINYRRFFDVNGLAAVCMEQPEVFARSHAFVLKLIADGKLDGLRIDHADGLYDPAGYLLNLQIERWLQFCRAEYDRVAVQSATQTEPMLPWESFVPRLRQLVTDRYRTTKSIEASKALYVVVEKILERNERLPIDWPVAGTSGYDFLVDVNSLFVDSRNEKAITSIYERFISDKPSFEEMTYHSKRLIMKVSMASELHVLSHQLDRISECQRWSHDFTLNGLTLALREIVACFPVYRTYTVGDQVRERDRAYVEQAVARAKRKNPADSHHVYDFIREVLLHGNLERASERERQLRLNFVGRFQQFTGPMMAKAVEDTTFYRYLRLISLNEVGGDPSRFGLSTTAFHQQNLDRQNRYPRSLTCLSTHDTKRSEDVRARINTLSEIPTRWKECVLRWSRWNKRKKIKVDGELAPSRNDEYLLYQTLLGSWPAASLSGSALDEYIERICQYLSKALREAKTNSSWIAPNEAYEHATHDFVKAILAVEPASAFRVDFEPFADLVTRWGWWNSMSQTLLKLTSPGVPDTYPGTEVWSLTLVDPDNRRPVDFRLLDERLRALEHRAKDPGRAALLKNLVERATDGNIKLFIHQQALQLRRELPELFTGGQYVPLEVSGSQAEHICAFARIHEGKQAIVIVPRMIASLVPGGNAPVGDSVWMDAAVLMPASLRGEGWQNVFSTEQCALGERLQAGLALANFPVSLWLRK</sequence>
<protein>
    <submittedName>
        <fullName evidence="2">Maltooligosyl trehalose synthase</fullName>
        <ecNumber evidence="2">5.4.99.15</ecNumber>
    </submittedName>
</protein>
<keyword evidence="3" id="KW-1185">Reference proteome</keyword>
<evidence type="ECO:0000313" key="3">
    <source>
        <dbReference type="Proteomes" id="UP000315017"/>
    </source>
</evidence>
<dbReference type="PANTHER" id="PTHR10357">
    <property type="entry name" value="ALPHA-AMYLASE FAMILY MEMBER"/>
    <property type="match status" value="1"/>
</dbReference>
<feature type="domain" description="Glycosyl hydrolase family 13 catalytic" evidence="1">
    <location>
        <begin position="90"/>
        <end position="632"/>
    </location>
</feature>
<dbReference type="PANTHER" id="PTHR10357:SF216">
    <property type="entry name" value="MALTOOLIGOSYL TREHALOSE SYNTHASE-RELATED"/>
    <property type="match status" value="1"/>
</dbReference>
<dbReference type="Proteomes" id="UP000315017">
    <property type="component" value="Chromosome"/>
</dbReference>
<dbReference type="NCBIfam" id="TIGR02401">
    <property type="entry name" value="trehalose_TreY"/>
    <property type="match status" value="1"/>
</dbReference>
<organism evidence="2 3">
    <name type="scientific">Anatilimnocola aggregata</name>
    <dbReference type="NCBI Taxonomy" id="2528021"/>
    <lineage>
        <taxon>Bacteria</taxon>
        <taxon>Pseudomonadati</taxon>
        <taxon>Planctomycetota</taxon>
        <taxon>Planctomycetia</taxon>
        <taxon>Pirellulales</taxon>
        <taxon>Pirellulaceae</taxon>
        <taxon>Anatilimnocola</taxon>
    </lineage>
</organism>
<evidence type="ECO:0000313" key="2">
    <source>
        <dbReference type="EMBL" id="QDU30126.1"/>
    </source>
</evidence>
<dbReference type="Pfam" id="PF00128">
    <property type="entry name" value="Alpha-amylase"/>
    <property type="match status" value="1"/>
</dbReference>
<dbReference type="SUPFAM" id="SSF51445">
    <property type="entry name" value="(Trans)glycosidases"/>
    <property type="match status" value="1"/>
</dbReference>
<dbReference type="KEGG" id="aagg:ETAA8_52450"/>
<dbReference type="GO" id="GO:0005992">
    <property type="term" value="P:trehalose biosynthetic process"/>
    <property type="evidence" value="ECO:0007669"/>
    <property type="project" value="TreeGrafter"/>
</dbReference>
<evidence type="ECO:0000259" key="1">
    <source>
        <dbReference type="SMART" id="SM00642"/>
    </source>
</evidence>
<dbReference type="Gene3D" id="3.20.20.80">
    <property type="entry name" value="Glycosidases"/>
    <property type="match status" value="3"/>
</dbReference>
<keyword evidence="2" id="KW-0413">Isomerase</keyword>
<dbReference type="EC" id="5.4.99.15" evidence="2"/>
<dbReference type="GO" id="GO:0047470">
    <property type="term" value="F:(1,4)-alpha-D-glucan 1-alpha-D-glucosylmutase activity"/>
    <property type="evidence" value="ECO:0007669"/>
    <property type="project" value="UniProtKB-EC"/>
</dbReference>
<accession>A0A517YIS6</accession>
<dbReference type="CDD" id="cd11336">
    <property type="entry name" value="AmyAc_MTSase"/>
    <property type="match status" value="1"/>
</dbReference>
<proteinExistence type="predicted"/>
<dbReference type="GO" id="GO:0030980">
    <property type="term" value="P:alpha-glucan catabolic process"/>
    <property type="evidence" value="ECO:0007669"/>
    <property type="project" value="TreeGrafter"/>
</dbReference>
<dbReference type="Gene3D" id="3.30.1590.10">
    <property type="entry name" value="Maltooligosyl trehalose synthase, domain 2"/>
    <property type="match status" value="1"/>
</dbReference>
<dbReference type="InterPro" id="IPR012767">
    <property type="entry name" value="Trehalose_TreY"/>
</dbReference>
<dbReference type="InterPro" id="IPR017853">
    <property type="entry name" value="GH"/>
</dbReference>
<reference evidence="2 3" key="1">
    <citation type="submission" date="2019-02" db="EMBL/GenBank/DDBJ databases">
        <title>Deep-cultivation of Planctomycetes and their phenomic and genomic characterization uncovers novel biology.</title>
        <authorList>
            <person name="Wiegand S."/>
            <person name="Jogler M."/>
            <person name="Boedeker C."/>
            <person name="Pinto D."/>
            <person name="Vollmers J."/>
            <person name="Rivas-Marin E."/>
            <person name="Kohn T."/>
            <person name="Peeters S.H."/>
            <person name="Heuer A."/>
            <person name="Rast P."/>
            <person name="Oberbeckmann S."/>
            <person name="Bunk B."/>
            <person name="Jeske O."/>
            <person name="Meyerdierks A."/>
            <person name="Storesund J.E."/>
            <person name="Kallscheuer N."/>
            <person name="Luecker S."/>
            <person name="Lage O.M."/>
            <person name="Pohl T."/>
            <person name="Merkel B.J."/>
            <person name="Hornburger P."/>
            <person name="Mueller R.-W."/>
            <person name="Bruemmer F."/>
            <person name="Labrenz M."/>
            <person name="Spormann A.M."/>
            <person name="Op den Camp H."/>
            <person name="Overmann J."/>
            <person name="Amann R."/>
            <person name="Jetten M.S.M."/>
            <person name="Mascher T."/>
            <person name="Medema M.H."/>
            <person name="Devos D.P."/>
            <person name="Kaster A.-K."/>
            <person name="Ovreas L."/>
            <person name="Rohde M."/>
            <person name="Galperin M.Y."/>
            <person name="Jogler C."/>
        </authorList>
    </citation>
    <scope>NUCLEOTIDE SEQUENCE [LARGE SCALE GENOMIC DNA]</scope>
    <source>
        <strain evidence="2 3">ETA_A8</strain>
    </source>
</reference>